<keyword evidence="2" id="KW-0808">Transferase</keyword>
<dbReference type="SUPFAM" id="SSF53448">
    <property type="entry name" value="Nucleotide-diphospho-sugar transferases"/>
    <property type="match status" value="1"/>
</dbReference>
<dbReference type="PANTHER" id="PTHR48090:SF7">
    <property type="entry name" value="RFBJ PROTEIN"/>
    <property type="match status" value="1"/>
</dbReference>
<dbReference type="GO" id="GO:0016740">
    <property type="term" value="F:transferase activity"/>
    <property type="evidence" value="ECO:0007669"/>
    <property type="project" value="UniProtKB-KW"/>
</dbReference>
<feature type="domain" description="Glycosyltransferase 2-like" evidence="1">
    <location>
        <begin position="35"/>
        <end position="155"/>
    </location>
</feature>
<dbReference type="Gene3D" id="3.90.550.10">
    <property type="entry name" value="Spore Coat Polysaccharide Biosynthesis Protein SpsA, Chain A"/>
    <property type="match status" value="1"/>
</dbReference>
<evidence type="ECO:0000313" key="2">
    <source>
        <dbReference type="EMBL" id="TWC07547.1"/>
    </source>
</evidence>
<dbReference type="InterPro" id="IPR050256">
    <property type="entry name" value="Glycosyltransferase_2"/>
</dbReference>
<comment type="caution">
    <text evidence="2">The sequence shown here is derived from an EMBL/GenBank/DDBJ whole genome shotgun (WGS) entry which is preliminary data.</text>
</comment>
<gene>
    <name evidence="2" type="ORF">FBZ93_101840</name>
</gene>
<organism evidence="2 3">
    <name type="scientific">Bradyrhizobium macuxiense</name>
    <dbReference type="NCBI Taxonomy" id="1755647"/>
    <lineage>
        <taxon>Bacteria</taxon>
        <taxon>Pseudomonadati</taxon>
        <taxon>Pseudomonadota</taxon>
        <taxon>Alphaproteobacteria</taxon>
        <taxon>Hyphomicrobiales</taxon>
        <taxon>Nitrobacteraceae</taxon>
        <taxon>Bradyrhizobium</taxon>
    </lineage>
</organism>
<dbReference type="EMBL" id="VITY01000001">
    <property type="protein sequence ID" value="TWC07547.1"/>
    <property type="molecule type" value="Genomic_DNA"/>
</dbReference>
<keyword evidence="3" id="KW-1185">Reference proteome</keyword>
<protein>
    <submittedName>
        <fullName evidence="2">Glycosyl transferase family 2</fullName>
    </submittedName>
</protein>
<dbReference type="CDD" id="cd04179">
    <property type="entry name" value="DPM_DPG-synthase_like"/>
    <property type="match status" value="1"/>
</dbReference>
<name>A0A560MJJ2_9BRAD</name>
<evidence type="ECO:0000313" key="3">
    <source>
        <dbReference type="Proteomes" id="UP000321304"/>
    </source>
</evidence>
<dbReference type="PANTHER" id="PTHR48090">
    <property type="entry name" value="UNDECAPRENYL-PHOSPHATE 4-DEOXY-4-FORMAMIDO-L-ARABINOSE TRANSFERASE-RELATED"/>
    <property type="match status" value="1"/>
</dbReference>
<evidence type="ECO:0000259" key="1">
    <source>
        <dbReference type="Pfam" id="PF00535"/>
    </source>
</evidence>
<proteinExistence type="predicted"/>
<dbReference type="InterPro" id="IPR001173">
    <property type="entry name" value="Glyco_trans_2-like"/>
</dbReference>
<reference evidence="2 3" key="1">
    <citation type="submission" date="2019-06" db="EMBL/GenBank/DDBJ databases">
        <title>Genomic Encyclopedia of Type Strains, Phase IV (KMG-V): Genome sequencing to study the core and pangenomes of soil and plant-associated prokaryotes.</title>
        <authorList>
            <person name="Whitman W."/>
        </authorList>
    </citation>
    <scope>NUCLEOTIDE SEQUENCE [LARGE SCALE GENOMIC DNA]</scope>
    <source>
        <strain evidence="2 3">BR 10355</strain>
    </source>
</reference>
<accession>A0A560MJJ2</accession>
<dbReference type="AlphaFoldDB" id="A0A560MJJ2"/>
<dbReference type="Pfam" id="PF00535">
    <property type="entry name" value="Glycos_transf_2"/>
    <property type="match status" value="1"/>
</dbReference>
<dbReference type="InterPro" id="IPR029044">
    <property type="entry name" value="Nucleotide-diphossugar_trans"/>
</dbReference>
<dbReference type="RefSeq" id="WP_167528908.1">
    <property type="nucleotide sequence ID" value="NZ_VITY01000001.1"/>
</dbReference>
<sequence length="263" mass="28683">MNAPVANSLSYITKVPAPDAINLALGRPLMMPRVSFVVPTLNEAKNLPWLLPRIPTWAHEVIIVDGRSTDDTVAVARGLREDVKVVMEPRRGKGAALQAGFRAATGDIIVMIDADGSMVPEEAIVFVGALIAGADLVKGSRFLQGAGTDDMSTFRMLGNWGLTMMVRMLYGGSFSDLCYGYMAFWTKHVPTLNCDCDGFEIETLINVRALKNELNIVEVASFEAPRISGLSNLRAIPDGWRVLKTILREKVRSPVSLVAYGYP</sequence>
<dbReference type="Proteomes" id="UP000321304">
    <property type="component" value="Unassembled WGS sequence"/>
</dbReference>